<accession>A0ABR0MPP4</accession>
<comment type="caution">
    <text evidence="2">The sequence shown here is derived from an EMBL/GenBank/DDBJ whole genome shotgun (WGS) entry which is preliminary data.</text>
</comment>
<reference evidence="2 3" key="1">
    <citation type="submission" date="2023-03" db="EMBL/GenBank/DDBJ databases">
        <title>WGS of Gossypium arboreum.</title>
        <authorList>
            <person name="Yu D."/>
        </authorList>
    </citation>
    <scope>NUCLEOTIDE SEQUENCE [LARGE SCALE GENOMIC DNA]</scope>
    <source>
        <tissue evidence="2">Leaf</tissue>
    </source>
</reference>
<keyword evidence="3" id="KW-1185">Reference proteome</keyword>
<feature type="region of interest" description="Disordered" evidence="1">
    <location>
        <begin position="1"/>
        <end position="76"/>
    </location>
</feature>
<feature type="compositionally biased region" description="Basic and acidic residues" evidence="1">
    <location>
        <begin position="10"/>
        <end position="23"/>
    </location>
</feature>
<dbReference type="EMBL" id="JARKNE010000012">
    <property type="protein sequence ID" value="KAK5775900.1"/>
    <property type="molecule type" value="Genomic_DNA"/>
</dbReference>
<sequence length="76" mass="8391">MKPRVASFQGKEEGGGNDGKDKEDNEDDQIEDDDPEPYADAMEATFAPECPSTKGVVLCSHGEDEPHSQPPYLFYK</sequence>
<protein>
    <submittedName>
        <fullName evidence="2">Uncharacterized protein</fullName>
    </submittedName>
</protein>
<name>A0ABR0MPP4_GOSAR</name>
<organism evidence="2 3">
    <name type="scientific">Gossypium arboreum</name>
    <name type="common">Tree cotton</name>
    <name type="synonym">Gossypium nanking</name>
    <dbReference type="NCBI Taxonomy" id="29729"/>
    <lineage>
        <taxon>Eukaryota</taxon>
        <taxon>Viridiplantae</taxon>
        <taxon>Streptophyta</taxon>
        <taxon>Embryophyta</taxon>
        <taxon>Tracheophyta</taxon>
        <taxon>Spermatophyta</taxon>
        <taxon>Magnoliopsida</taxon>
        <taxon>eudicotyledons</taxon>
        <taxon>Gunneridae</taxon>
        <taxon>Pentapetalae</taxon>
        <taxon>rosids</taxon>
        <taxon>malvids</taxon>
        <taxon>Malvales</taxon>
        <taxon>Malvaceae</taxon>
        <taxon>Malvoideae</taxon>
        <taxon>Gossypium</taxon>
    </lineage>
</organism>
<proteinExistence type="predicted"/>
<evidence type="ECO:0000256" key="1">
    <source>
        <dbReference type="SAM" id="MobiDB-lite"/>
    </source>
</evidence>
<evidence type="ECO:0000313" key="2">
    <source>
        <dbReference type="EMBL" id="KAK5775900.1"/>
    </source>
</evidence>
<dbReference type="Proteomes" id="UP001358586">
    <property type="component" value="Chromosome 12"/>
</dbReference>
<evidence type="ECO:0000313" key="3">
    <source>
        <dbReference type="Proteomes" id="UP001358586"/>
    </source>
</evidence>
<gene>
    <name evidence="2" type="ORF">PVK06_043855</name>
</gene>
<feature type="compositionally biased region" description="Acidic residues" evidence="1">
    <location>
        <begin position="24"/>
        <end position="37"/>
    </location>
</feature>